<reference evidence="4" key="1">
    <citation type="journal article" date="2023" name="Mol. Phylogenet. Evol.">
        <title>Genome-scale phylogeny and comparative genomics of the fungal order Sordariales.</title>
        <authorList>
            <person name="Hensen N."/>
            <person name="Bonometti L."/>
            <person name="Westerberg I."/>
            <person name="Brannstrom I.O."/>
            <person name="Guillou S."/>
            <person name="Cros-Aarteil S."/>
            <person name="Calhoun S."/>
            <person name="Haridas S."/>
            <person name="Kuo A."/>
            <person name="Mondo S."/>
            <person name="Pangilinan J."/>
            <person name="Riley R."/>
            <person name="LaButti K."/>
            <person name="Andreopoulos B."/>
            <person name="Lipzen A."/>
            <person name="Chen C."/>
            <person name="Yan M."/>
            <person name="Daum C."/>
            <person name="Ng V."/>
            <person name="Clum A."/>
            <person name="Steindorff A."/>
            <person name="Ohm R.A."/>
            <person name="Martin F."/>
            <person name="Silar P."/>
            <person name="Natvig D.O."/>
            <person name="Lalanne C."/>
            <person name="Gautier V."/>
            <person name="Ament-Velasquez S.L."/>
            <person name="Kruys A."/>
            <person name="Hutchinson M.I."/>
            <person name="Powell A.J."/>
            <person name="Barry K."/>
            <person name="Miller A.N."/>
            <person name="Grigoriev I.V."/>
            <person name="Debuchy R."/>
            <person name="Gladieux P."/>
            <person name="Hiltunen Thoren M."/>
            <person name="Johannesson H."/>
        </authorList>
    </citation>
    <scope>NUCLEOTIDE SEQUENCE</scope>
    <source>
        <strain evidence="4">PSN243</strain>
    </source>
</reference>
<dbReference type="InterPro" id="IPR012878">
    <property type="entry name" value="Beta-AFase-like_GH127_cat"/>
</dbReference>
<comment type="caution">
    <text evidence="4">The sequence shown here is derived from an EMBL/GenBank/DDBJ whole genome shotgun (WGS) entry which is preliminary data.</text>
</comment>
<keyword evidence="5" id="KW-1185">Reference proteome</keyword>
<keyword evidence="1" id="KW-0732">Signal</keyword>
<reference evidence="4" key="2">
    <citation type="submission" date="2023-05" db="EMBL/GenBank/DDBJ databases">
        <authorList>
            <consortium name="Lawrence Berkeley National Laboratory"/>
            <person name="Steindorff A."/>
            <person name="Hensen N."/>
            <person name="Bonometti L."/>
            <person name="Westerberg I."/>
            <person name="Brannstrom I.O."/>
            <person name="Guillou S."/>
            <person name="Cros-Aarteil S."/>
            <person name="Calhoun S."/>
            <person name="Haridas S."/>
            <person name="Kuo A."/>
            <person name="Mondo S."/>
            <person name="Pangilinan J."/>
            <person name="Riley R."/>
            <person name="Labutti K."/>
            <person name="Andreopoulos B."/>
            <person name="Lipzen A."/>
            <person name="Chen C."/>
            <person name="Yanf M."/>
            <person name="Daum C."/>
            <person name="Ng V."/>
            <person name="Clum A."/>
            <person name="Ohm R."/>
            <person name="Martin F."/>
            <person name="Silar P."/>
            <person name="Natvig D."/>
            <person name="Lalanne C."/>
            <person name="Gautier V."/>
            <person name="Ament-Velasquez S.L."/>
            <person name="Kruys A."/>
            <person name="Hutchinson M.I."/>
            <person name="Powell A.J."/>
            <person name="Barry K."/>
            <person name="Miller A.N."/>
            <person name="Grigoriev I.V."/>
            <person name="Debuchy R."/>
            <person name="Gladieux P."/>
            <person name="Thoren M.H."/>
            <person name="Johannesson H."/>
        </authorList>
    </citation>
    <scope>NUCLEOTIDE SEQUENCE</scope>
    <source>
        <strain evidence="4">PSN243</strain>
    </source>
</reference>
<dbReference type="Proteomes" id="UP001321760">
    <property type="component" value="Unassembled WGS sequence"/>
</dbReference>
<sequence length="623" mass="69256">MAFINLRGVIRLVVSLFLFSQLCVSQATAPIRPFNLNRVRLTNSRWTDNQDRTVAYLKFIDVERLLYNFRANHGVSTRSAAALGGWDAPNFPFRTHMQGHFLTAWSYCYASLGDTVCRDRALYFVAELAKCQASNGYLSGFPESDFDLVEARRLTNGNVPYYAVHKTMAGLLDVWQFFNDTTARNVLLKLAGWVESRTSKLNASQMQAMLGTEFGGMNDVLADIYHQTGDKRWLTLAQRFDHASVFDPLASNIDRLDGLHANTQVPKWIGAVKEYTGTGSSKYLDIARNAWNFTVNAHSYAIGGNSQAEHFRAPNKISTYLNKDTAEGCNTYNMLKLTREIWMTDSSVGNSTHHFDFYERALINHMLGQQNPQDKHGHITYFTSLNPGGRRGVGPAWGGGTWSTDHNSFWCCQGTGIETNTKLMDSIYFTKDESSSKVLYVNLFTPSVLNWAEQGVTIAQTTGFPVEDTTTLLINSTRGDSAGSWALRIRIPSWTSSEAEVLVNGEKAAIAAVPGRYLSLQRDWKNGDKVTVRLPMRLWTVPANDNPSTAAVAYGPVVLAGNYGDTALTAVPRLALDTLRRESGGKIAFTATADSKSVKLQPFYDAQGYNYNVYWAISGRLPA</sequence>
<dbReference type="PANTHER" id="PTHR31151:SF0">
    <property type="entry name" value="PROLINE-TRNA LIGASE (DUF1680)"/>
    <property type="match status" value="1"/>
</dbReference>
<feature type="domain" description="Non-reducing end beta-L-arabinofuranosidase-like GH127 middle" evidence="3">
    <location>
        <begin position="439"/>
        <end position="536"/>
    </location>
</feature>
<dbReference type="EMBL" id="MU865997">
    <property type="protein sequence ID" value="KAK4443243.1"/>
    <property type="molecule type" value="Genomic_DNA"/>
</dbReference>
<dbReference type="AlphaFoldDB" id="A0AAV9G462"/>
<dbReference type="GO" id="GO:0005975">
    <property type="term" value="P:carbohydrate metabolic process"/>
    <property type="evidence" value="ECO:0007669"/>
    <property type="project" value="InterPro"/>
</dbReference>
<proteinExistence type="predicted"/>
<accession>A0AAV9G462</accession>
<dbReference type="PANTHER" id="PTHR31151">
    <property type="entry name" value="PROLINE-TRNA LIGASE (DUF1680)"/>
    <property type="match status" value="1"/>
</dbReference>
<gene>
    <name evidence="4" type="ORF">QBC34DRAFT_478259</name>
</gene>
<evidence type="ECO:0000259" key="3">
    <source>
        <dbReference type="Pfam" id="PF20736"/>
    </source>
</evidence>
<protein>
    <submittedName>
        <fullName evidence="4">Uncharacterized protein</fullName>
    </submittedName>
</protein>
<dbReference type="SUPFAM" id="SSF48208">
    <property type="entry name" value="Six-hairpin glycosidases"/>
    <property type="match status" value="1"/>
</dbReference>
<organism evidence="4 5">
    <name type="scientific">Podospora aff. communis PSN243</name>
    <dbReference type="NCBI Taxonomy" id="3040156"/>
    <lineage>
        <taxon>Eukaryota</taxon>
        <taxon>Fungi</taxon>
        <taxon>Dikarya</taxon>
        <taxon>Ascomycota</taxon>
        <taxon>Pezizomycotina</taxon>
        <taxon>Sordariomycetes</taxon>
        <taxon>Sordariomycetidae</taxon>
        <taxon>Sordariales</taxon>
        <taxon>Podosporaceae</taxon>
        <taxon>Podospora</taxon>
    </lineage>
</organism>
<dbReference type="InterPro" id="IPR049046">
    <property type="entry name" value="Beta-AFase-like_GH127_middle"/>
</dbReference>
<evidence type="ECO:0000313" key="4">
    <source>
        <dbReference type="EMBL" id="KAK4443243.1"/>
    </source>
</evidence>
<evidence type="ECO:0000313" key="5">
    <source>
        <dbReference type="Proteomes" id="UP001321760"/>
    </source>
</evidence>
<dbReference type="Pfam" id="PF20736">
    <property type="entry name" value="Glyco_hydro127M"/>
    <property type="match status" value="1"/>
</dbReference>
<evidence type="ECO:0000259" key="2">
    <source>
        <dbReference type="Pfam" id="PF07944"/>
    </source>
</evidence>
<feature type="signal peptide" evidence="1">
    <location>
        <begin position="1"/>
        <end position="27"/>
    </location>
</feature>
<feature type="domain" description="Non-reducing end beta-L-arabinofuranosidase-like GH127 catalytic" evidence="2">
    <location>
        <begin position="39"/>
        <end position="423"/>
    </location>
</feature>
<dbReference type="Pfam" id="PF07944">
    <property type="entry name" value="Beta-AFase-like_GH127_cat"/>
    <property type="match status" value="1"/>
</dbReference>
<dbReference type="InterPro" id="IPR008928">
    <property type="entry name" value="6-hairpin_glycosidase_sf"/>
</dbReference>
<feature type="chain" id="PRO_5043317197" evidence="1">
    <location>
        <begin position="28"/>
        <end position="623"/>
    </location>
</feature>
<name>A0AAV9G462_9PEZI</name>
<evidence type="ECO:0000256" key="1">
    <source>
        <dbReference type="SAM" id="SignalP"/>
    </source>
</evidence>